<keyword evidence="7 13" id="KW-0547">Nucleotide-binding</keyword>
<evidence type="ECO:0000256" key="7">
    <source>
        <dbReference type="ARBA" id="ARBA00022741"/>
    </source>
</evidence>
<comment type="subcellular location">
    <subcellularLocation>
        <location evidence="1 13">Cytoplasm</location>
    </subcellularLocation>
</comment>
<dbReference type="Gene3D" id="3.30.930.10">
    <property type="entry name" value="Bira Bifunctional Protein, Domain 2"/>
    <property type="match status" value="1"/>
</dbReference>
<evidence type="ECO:0000256" key="14">
    <source>
        <dbReference type="SAM" id="MobiDB-lite"/>
    </source>
</evidence>
<dbReference type="CDD" id="cd00496">
    <property type="entry name" value="PheRS_alpha_core"/>
    <property type="match status" value="1"/>
</dbReference>
<evidence type="ECO:0000256" key="2">
    <source>
        <dbReference type="ARBA" id="ARBA00010207"/>
    </source>
</evidence>
<dbReference type="EC" id="6.1.1.20" evidence="13"/>
<dbReference type="SUPFAM" id="SSF46589">
    <property type="entry name" value="tRNA-binding arm"/>
    <property type="match status" value="1"/>
</dbReference>
<comment type="cofactor">
    <cofactor evidence="13">
        <name>Mg(2+)</name>
        <dbReference type="ChEBI" id="CHEBI:18420"/>
    </cofactor>
    <text evidence="13">Binds 2 magnesium ions per tetramer.</text>
</comment>
<dbReference type="SUPFAM" id="SSF55681">
    <property type="entry name" value="Class II aaRS and biotin synthetases"/>
    <property type="match status" value="1"/>
</dbReference>
<evidence type="ECO:0000256" key="5">
    <source>
        <dbReference type="ARBA" id="ARBA00022598"/>
    </source>
</evidence>
<proteinExistence type="inferred from homology"/>
<dbReference type="Pfam" id="PF01409">
    <property type="entry name" value="tRNA-synt_2d"/>
    <property type="match status" value="1"/>
</dbReference>
<evidence type="ECO:0000256" key="13">
    <source>
        <dbReference type="HAMAP-Rule" id="MF_00281"/>
    </source>
</evidence>
<reference evidence="16 17" key="1">
    <citation type="submission" date="2020-08" db="EMBL/GenBank/DDBJ databases">
        <title>Genomic Encyclopedia of Type Strains, Phase IV (KMG-IV): sequencing the most valuable type-strain genomes for metagenomic binning, comparative biology and taxonomic classification.</title>
        <authorList>
            <person name="Goeker M."/>
        </authorList>
    </citation>
    <scope>NUCLEOTIDE SEQUENCE [LARGE SCALE GENOMIC DNA]</scope>
    <source>
        <strain evidence="16 17">DSM 105137</strain>
    </source>
</reference>
<dbReference type="InterPro" id="IPR004188">
    <property type="entry name" value="Phe-tRNA_ligase_II_N"/>
</dbReference>
<comment type="catalytic activity">
    <reaction evidence="12 13">
        <text>tRNA(Phe) + L-phenylalanine + ATP = L-phenylalanyl-tRNA(Phe) + AMP + diphosphate + H(+)</text>
        <dbReference type="Rhea" id="RHEA:19413"/>
        <dbReference type="Rhea" id="RHEA-COMP:9668"/>
        <dbReference type="Rhea" id="RHEA-COMP:9699"/>
        <dbReference type="ChEBI" id="CHEBI:15378"/>
        <dbReference type="ChEBI" id="CHEBI:30616"/>
        <dbReference type="ChEBI" id="CHEBI:33019"/>
        <dbReference type="ChEBI" id="CHEBI:58095"/>
        <dbReference type="ChEBI" id="CHEBI:78442"/>
        <dbReference type="ChEBI" id="CHEBI:78531"/>
        <dbReference type="ChEBI" id="CHEBI:456215"/>
        <dbReference type="EC" id="6.1.1.20"/>
    </reaction>
</comment>
<name>A0A840E3P1_9BACT</name>
<keyword evidence="9 13" id="KW-0460">Magnesium</keyword>
<evidence type="ECO:0000256" key="3">
    <source>
        <dbReference type="ARBA" id="ARBA00011209"/>
    </source>
</evidence>
<dbReference type="GO" id="GO:0006432">
    <property type="term" value="P:phenylalanyl-tRNA aminoacylation"/>
    <property type="evidence" value="ECO:0007669"/>
    <property type="project" value="UniProtKB-UniRule"/>
</dbReference>
<dbReference type="InterPro" id="IPR022911">
    <property type="entry name" value="Phe_tRNA_ligase_alpha1_bac"/>
</dbReference>
<dbReference type="InterPro" id="IPR004529">
    <property type="entry name" value="Phe-tRNA-synth_IIc_asu"/>
</dbReference>
<dbReference type="GO" id="GO:0000049">
    <property type="term" value="F:tRNA binding"/>
    <property type="evidence" value="ECO:0007669"/>
    <property type="project" value="InterPro"/>
</dbReference>
<evidence type="ECO:0000256" key="8">
    <source>
        <dbReference type="ARBA" id="ARBA00022840"/>
    </source>
</evidence>
<evidence type="ECO:0000256" key="9">
    <source>
        <dbReference type="ARBA" id="ARBA00022842"/>
    </source>
</evidence>
<dbReference type="PANTHER" id="PTHR11538:SF41">
    <property type="entry name" value="PHENYLALANINE--TRNA LIGASE, MITOCHONDRIAL"/>
    <property type="match status" value="1"/>
</dbReference>
<keyword evidence="10 13" id="KW-0648">Protein biosynthesis</keyword>
<dbReference type="RefSeq" id="WP_183494497.1">
    <property type="nucleotide sequence ID" value="NZ_JACIFF010000001.1"/>
</dbReference>
<dbReference type="InterPro" id="IPR006195">
    <property type="entry name" value="aa-tRNA-synth_II"/>
</dbReference>
<feature type="domain" description="Aminoacyl-transfer RNA synthetases class-II family profile" evidence="15">
    <location>
        <begin position="120"/>
        <end position="345"/>
    </location>
</feature>
<dbReference type="EMBL" id="JACIFF010000001">
    <property type="protein sequence ID" value="MBB4078285.1"/>
    <property type="molecule type" value="Genomic_DNA"/>
</dbReference>
<keyword evidence="6 13" id="KW-0479">Metal-binding</keyword>
<comment type="subunit">
    <text evidence="3 13">Tetramer of two alpha and two beta subunits.</text>
</comment>
<evidence type="ECO:0000259" key="15">
    <source>
        <dbReference type="PROSITE" id="PS50862"/>
    </source>
</evidence>
<dbReference type="Pfam" id="PF02912">
    <property type="entry name" value="Phe_tRNA-synt_N"/>
    <property type="match status" value="1"/>
</dbReference>
<keyword evidence="8 13" id="KW-0067">ATP-binding</keyword>
<comment type="similarity">
    <text evidence="2 13">Belongs to the class-II aminoacyl-tRNA synthetase family. Phe-tRNA synthetase alpha subunit type 1 subfamily.</text>
</comment>
<evidence type="ECO:0000256" key="12">
    <source>
        <dbReference type="ARBA" id="ARBA00049255"/>
    </source>
</evidence>
<dbReference type="PANTHER" id="PTHR11538">
    <property type="entry name" value="PHENYLALANYL-TRNA SYNTHETASE"/>
    <property type="match status" value="1"/>
</dbReference>
<evidence type="ECO:0000256" key="11">
    <source>
        <dbReference type="ARBA" id="ARBA00023146"/>
    </source>
</evidence>
<dbReference type="HAMAP" id="MF_00281">
    <property type="entry name" value="Phe_tRNA_synth_alpha1"/>
    <property type="match status" value="1"/>
</dbReference>
<keyword evidence="4 13" id="KW-0963">Cytoplasm</keyword>
<keyword evidence="5 13" id="KW-0436">Ligase</keyword>
<dbReference type="GO" id="GO:0000287">
    <property type="term" value="F:magnesium ion binding"/>
    <property type="evidence" value="ECO:0007669"/>
    <property type="project" value="UniProtKB-UniRule"/>
</dbReference>
<feature type="binding site" evidence="13">
    <location>
        <position position="261"/>
    </location>
    <ligand>
        <name>Mg(2+)</name>
        <dbReference type="ChEBI" id="CHEBI:18420"/>
        <note>shared with beta subunit</note>
    </ligand>
</feature>
<dbReference type="AlphaFoldDB" id="A0A840E3P1"/>
<evidence type="ECO:0000313" key="16">
    <source>
        <dbReference type="EMBL" id="MBB4078285.1"/>
    </source>
</evidence>
<evidence type="ECO:0000313" key="17">
    <source>
        <dbReference type="Proteomes" id="UP000576209"/>
    </source>
</evidence>
<dbReference type="InterPro" id="IPR010978">
    <property type="entry name" value="tRNA-bd_arm"/>
</dbReference>
<dbReference type="PROSITE" id="PS50862">
    <property type="entry name" value="AA_TRNA_LIGASE_II"/>
    <property type="match status" value="1"/>
</dbReference>
<evidence type="ECO:0000256" key="4">
    <source>
        <dbReference type="ARBA" id="ARBA00022490"/>
    </source>
</evidence>
<dbReference type="InterPro" id="IPR002319">
    <property type="entry name" value="Phenylalanyl-tRNA_Synthase"/>
</dbReference>
<dbReference type="GO" id="GO:0005524">
    <property type="term" value="F:ATP binding"/>
    <property type="evidence" value="ECO:0007669"/>
    <property type="project" value="UniProtKB-UniRule"/>
</dbReference>
<organism evidence="16 17">
    <name type="scientific">Neolewinella aquimaris</name>
    <dbReference type="NCBI Taxonomy" id="1835722"/>
    <lineage>
        <taxon>Bacteria</taxon>
        <taxon>Pseudomonadati</taxon>
        <taxon>Bacteroidota</taxon>
        <taxon>Saprospiria</taxon>
        <taxon>Saprospirales</taxon>
        <taxon>Lewinellaceae</taxon>
        <taxon>Neolewinella</taxon>
    </lineage>
</organism>
<dbReference type="GO" id="GO:0005737">
    <property type="term" value="C:cytoplasm"/>
    <property type="evidence" value="ECO:0007669"/>
    <property type="project" value="UniProtKB-SubCell"/>
</dbReference>
<protein>
    <recommendedName>
        <fullName evidence="13">Phenylalanine--tRNA ligase alpha subunit</fullName>
        <ecNumber evidence="13">6.1.1.20</ecNumber>
    </recommendedName>
    <alternativeName>
        <fullName evidence="13">Phenylalanyl-tRNA synthetase alpha subunit</fullName>
        <shortName evidence="13">PheRS</shortName>
    </alternativeName>
</protein>
<accession>A0A840E3P1</accession>
<comment type="caution">
    <text evidence="16">The sequence shown here is derived from an EMBL/GenBank/DDBJ whole genome shotgun (WGS) entry which is preliminary data.</text>
</comment>
<evidence type="ECO:0000256" key="10">
    <source>
        <dbReference type="ARBA" id="ARBA00022917"/>
    </source>
</evidence>
<dbReference type="InterPro" id="IPR045864">
    <property type="entry name" value="aa-tRNA-synth_II/BPL/LPL"/>
</dbReference>
<dbReference type="NCBIfam" id="TIGR00468">
    <property type="entry name" value="pheS"/>
    <property type="match status" value="1"/>
</dbReference>
<evidence type="ECO:0000256" key="1">
    <source>
        <dbReference type="ARBA" id="ARBA00004496"/>
    </source>
</evidence>
<feature type="region of interest" description="Disordered" evidence="14">
    <location>
        <begin position="76"/>
        <end position="104"/>
    </location>
</feature>
<sequence length="350" mass="39598">MDVFERVNQLIAEIEAATATSPAEVEEFRIRYLGTKNVLKPLMGEMRNLPADRRRDFGQLVNRAKEVAQEKFDALSAAATSAETEREGQDIDLTAPGEPLPLGSRHPISLTMRRIVSIFERIGFAVAEGPEVEDDWHNFSAMNTPEDHPARDMQDTFYVAAGLPAGPDNAAMLLRTHTSSVQARTMENQQPPIRIIAPGRVYRNETISARSHAQFHQVEGLYIAEKVSFADMKATLLHFAREMYGEQTKIRLRPSYFPFTEPSAEMDIWWGLETEHDHRITKGTGWLEIMGCGMVDPQVLLNCGIDPEKYSGYAFGMGIERQAMLLYNITDIRLMFENDVRFLRQFASVL</sequence>
<dbReference type="Proteomes" id="UP000576209">
    <property type="component" value="Unassembled WGS sequence"/>
</dbReference>
<keyword evidence="17" id="KW-1185">Reference proteome</keyword>
<keyword evidence="11 13" id="KW-0030">Aminoacyl-tRNA synthetase</keyword>
<evidence type="ECO:0000256" key="6">
    <source>
        <dbReference type="ARBA" id="ARBA00022723"/>
    </source>
</evidence>
<gene>
    <name evidence="13" type="primary">pheS</name>
    <name evidence="16" type="ORF">GGR28_000886</name>
</gene>
<dbReference type="GO" id="GO:0004826">
    <property type="term" value="F:phenylalanine-tRNA ligase activity"/>
    <property type="evidence" value="ECO:0007669"/>
    <property type="project" value="UniProtKB-UniRule"/>
</dbReference>